<proteinExistence type="predicted"/>
<dbReference type="GO" id="GO:0034464">
    <property type="term" value="C:BBSome"/>
    <property type="evidence" value="ECO:0007669"/>
    <property type="project" value="InterPro"/>
</dbReference>
<dbReference type="Proteomes" id="UP000751190">
    <property type="component" value="Unassembled WGS sequence"/>
</dbReference>
<feature type="region of interest" description="Disordered" evidence="2">
    <location>
        <begin position="108"/>
        <end position="141"/>
    </location>
</feature>
<feature type="repeat" description="TPR" evidence="1">
    <location>
        <begin position="443"/>
        <end position="476"/>
    </location>
</feature>
<dbReference type="Pfam" id="PF13432">
    <property type="entry name" value="TPR_16"/>
    <property type="match status" value="1"/>
</dbReference>
<dbReference type="InterPro" id="IPR028796">
    <property type="entry name" value="BBS8"/>
</dbReference>
<dbReference type="GO" id="GO:0097730">
    <property type="term" value="C:non-motile cilium"/>
    <property type="evidence" value="ECO:0007669"/>
    <property type="project" value="TreeGrafter"/>
</dbReference>
<dbReference type="OrthoDB" id="421121at2759"/>
<accession>A0A8J6C1Y7</accession>
<reference evidence="3" key="1">
    <citation type="submission" date="2021-05" db="EMBL/GenBank/DDBJ databases">
        <title>The genome of the haptophyte Pavlova lutheri (Diacronema luteri, Pavlovales) - a model for lipid biosynthesis in eukaryotic algae.</title>
        <authorList>
            <person name="Hulatt C.J."/>
            <person name="Posewitz M.C."/>
        </authorList>
    </citation>
    <scope>NUCLEOTIDE SEQUENCE</scope>
    <source>
        <strain evidence="3">NIVA-4/92</strain>
    </source>
</reference>
<evidence type="ECO:0000313" key="3">
    <source>
        <dbReference type="EMBL" id="KAG8457974.1"/>
    </source>
</evidence>
<sequence>MAAMGEAAPEVPPGVDPLYVAIVRFNRRDYGATIALCTQLLDAQPYDQAAWFLKTRALTMAVWIDDVEVDEEGVADALLDDNATASMPRPGTSLARPMTGAAAGGVNASVRPMSASGRPTTGFARPGTQSARPGTQSRGGTAGLAAAMGGGRLGTASRPMTSFGRLVRLGTASLAAAASGGAGGGPFIAVDRLDLRKYAERPTLARALFDYILYHDHNPKKALELAALATVATDFGEWWWKERLGKCYFQLGLLRDAEKQLRSSLAAQPTVLATLELARVYLRLDQPNAALDVYAKGADAFPHDVSLVVGQARTCDALNEGGRAVALYKRALALDATHVESLACLAAHHFYTDQPELALRFFRRLLQLGVSSTALWNNLALSCFYSAQYDLCLAAFERALALADDGEAGDVWYNVGQVAIGIGDLGLAYQAFKVAISVDTNHVESYANLGVLELRKGNLDAARANFQTVHEMAPHMFEPFFNGALLAFKLGDFQEAHDLASKAIGAFPEHHDSHELLRQLRQLFAHL</sequence>
<feature type="repeat" description="TPR" evidence="1">
    <location>
        <begin position="409"/>
        <end position="442"/>
    </location>
</feature>
<dbReference type="OMA" id="QMGVNSA"/>
<dbReference type="SUPFAM" id="SSF48452">
    <property type="entry name" value="TPR-like"/>
    <property type="match status" value="1"/>
</dbReference>
<dbReference type="SMART" id="SM00028">
    <property type="entry name" value="TPR"/>
    <property type="match status" value="8"/>
</dbReference>
<gene>
    <name evidence="3" type="ORF">KFE25_012645</name>
</gene>
<evidence type="ECO:0000256" key="2">
    <source>
        <dbReference type="SAM" id="MobiDB-lite"/>
    </source>
</evidence>
<dbReference type="PROSITE" id="PS50005">
    <property type="entry name" value="TPR"/>
    <property type="match status" value="2"/>
</dbReference>
<dbReference type="PANTHER" id="PTHR44177">
    <property type="entry name" value="TETRATRICOPEPTIDE REPEAT PROTEIN 8"/>
    <property type="match status" value="1"/>
</dbReference>
<dbReference type="EMBL" id="JAGTXO010000059">
    <property type="protein sequence ID" value="KAG8457974.1"/>
    <property type="molecule type" value="Genomic_DNA"/>
</dbReference>
<feature type="compositionally biased region" description="Polar residues" evidence="2">
    <location>
        <begin position="127"/>
        <end position="136"/>
    </location>
</feature>
<dbReference type="InterPro" id="IPR019734">
    <property type="entry name" value="TPR_rpt"/>
</dbReference>
<comment type="caution">
    <text evidence="3">The sequence shown here is derived from an EMBL/GenBank/DDBJ whole genome shotgun (WGS) entry which is preliminary data.</text>
</comment>
<dbReference type="PANTHER" id="PTHR44177:SF1">
    <property type="entry name" value="TETRATRICOPEPTIDE REPEAT PROTEIN 8"/>
    <property type="match status" value="1"/>
</dbReference>
<dbReference type="CDD" id="cd21341">
    <property type="entry name" value="TTC8_N"/>
    <property type="match status" value="1"/>
</dbReference>
<protein>
    <submittedName>
        <fullName evidence="3">Uncharacterized protein</fullName>
    </submittedName>
</protein>
<dbReference type="GO" id="GO:0036064">
    <property type="term" value="C:ciliary basal body"/>
    <property type="evidence" value="ECO:0007669"/>
    <property type="project" value="TreeGrafter"/>
</dbReference>
<keyword evidence="1" id="KW-0802">TPR repeat</keyword>
<dbReference type="Gene3D" id="1.25.40.10">
    <property type="entry name" value="Tetratricopeptide repeat domain"/>
    <property type="match status" value="1"/>
</dbReference>
<keyword evidence="4" id="KW-1185">Reference proteome</keyword>
<evidence type="ECO:0000256" key="1">
    <source>
        <dbReference type="PROSITE-ProRule" id="PRU00339"/>
    </source>
</evidence>
<name>A0A8J6C1Y7_DIALT</name>
<dbReference type="AlphaFoldDB" id="A0A8J6C1Y7"/>
<dbReference type="InterPro" id="IPR011990">
    <property type="entry name" value="TPR-like_helical_dom_sf"/>
</dbReference>
<dbReference type="GO" id="GO:1905515">
    <property type="term" value="P:non-motile cilium assembly"/>
    <property type="evidence" value="ECO:0007669"/>
    <property type="project" value="InterPro"/>
</dbReference>
<evidence type="ECO:0000313" key="4">
    <source>
        <dbReference type="Proteomes" id="UP000751190"/>
    </source>
</evidence>
<organism evidence="3 4">
    <name type="scientific">Diacronema lutheri</name>
    <name type="common">Unicellular marine alga</name>
    <name type="synonym">Monochrysis lutheri</name>
    <dbReference type="NCBI Taxonomy" id="2081491"/>
    <lineage>
        <taxon>Eukaryota</taxon>
        <taxon>Haptista</taxon>
        <taxon>Haptophyta</taxon>
        <taxon>Pavlovophyceae</taxon>
        <taxon>Pavlovales</taxon>
        <taxon>Pavlovaceae</taxon>
        <taxon>Diacronema</taxon>
    </lineage>
</organism>